<organism evidence="1 2">
    <name type="scientific">Actinoalloteichus hoggarensis</name>
    <dbReference type="NCBI Taxonomy" id="1470176"/>
    <lineage>
        <taxon>Bacteria</taxon>
        <taxon>Bacillati</taxon>
        <taxon>Actinomycetota</taxon>
        <taxon>Actinomycetes</taxon>
        <taxon>Pseudonocardiales</taxon>
        <taxon>Pseudonocardiaceae</taxon>
        <taxon>Actinoalloteichus</taxon>
    </lineage>
</organism>
<dbReference type="EMBL" id="CP022521">
    <property type="protein sequence ID" value="ASO21214.1"/>
    <property type="molecule type" value="Genomic_DNA"/>
</dbReference>
<evidence type="ECO:0000313" key="1">
    <source>
        <dbReference type="EMBL" id="ASO21214.1"/>
    </source>
</evidence>
<dbReference type="OrthoDB" id="9770528at2"/>
<reference evidence="1 2" key="1">
    <citation type="submission" date="2017-07" db="EMBL/GenBank/DDBJ databases">
        <title>Complete genome sequence of Actinoalloteichus hoggarensis DSM 45943, type strain of Actinoalloteichus hoggarensis.</title>
        <authorList>
            <person name="Ruckert C."/>
            <person name="Nouioui I."/>
            <person name="Willmese J."/>
            <person name="van Wezel G."/>
            <person name="Klenk H.-P."/>
            <person name="Kalinowski J."/>
            <person name="Zotchev S.B."/>
        </authorList>
    </citation>
    <scope>NUCLEOTIDE SEQUENCE [LARGE SCALE GENOMIC DNA]</scope>
    <source>
        <strain evidence="1 2">DSM 45943</strain>
    </source>
</reference>
<sequence>MNPVGATDTRSNRPRLTAARRRTLLATHAGGVGSTNRFRFSRTRRSSPWWRHERGSRLESGSRIAGLAPRGRPWSNDLVDAGCPSLPSADITDRFTCAYRGCYVDVVRELDVVAALLHLAALPHLDAARVGG</sequence>
<dbReference type="AlphaFoldDB" id="A0A221W689"/>
<gene>
    <name evidence="1" type="ORF">AHOG_17945</name>
</gene>
<name>A0A221W689_9PSEU</name>
<dbReference type="RefSeq" id="WP_093942414.1">
    <property type="nucleotide sequence ID" value="NZ_CP022521.1"/>
</dbReference>
<protein>
    <submittedName>
        <fullName evidence="1">Uncharacterized protein</fullName>
    </submittedName>
</protein>
<dbReference type="Proteomes" id="UP000204221">
    <property type="component" value="Chromosome"/>
</dbReference>
<accession>A0A221W689</accession>
<keyword evidence="2" id="KW-1185">Reference proteome</keyword>
<evidence type="ECO:0000313" key="2">
    <source>
        <dbReference type="Proteomes" id="UP000204221"/>
    </source>
</evidence>
<proteinExistence type="predicted"/>
<dbReference type="KEGG" id="ahg:AHOG_17945"/>